<sequence length="256" mass="28669">MTQGVGKPYVDDRQPRKFPEIFAVSSIADSAVPNREASKTTQDEEEYYSRTRSRKCPIWILAYFCSFDRPQNSTIATQGPLYRDLRPSPATHTTVNRYIMSPTSLPLSKLPSSTSHSTTLLDELERLVWPIVVLCRAGHHLNENVFPIHPELQNPIYPFVSPAAVKRTSTDGDLSSAVMISLVASSKTARTFAYFPTRGQDTADRLNRPKTFFNNLHARGEELCVSGAYSIEGGWEQRCRGQVSHEEASVYQGSKP</sequence>
<dbReference type="GeneID" id="81430157"/>
<evidence type="ECO:0000313" key="1">
    <source>
        <dbReference type="EMBL" id="KAJ5157757.1"/>
    </source>
</evidence>
<dbReference type="Proteomes" id="UP001149163">
    <property type="component" value="Unassembled WGS sequence"/>
</dbReference>
<reference evidence="1" key="2">
    <citation type="journal article" date="2023" name="IMA Fungus">
        <title>Comparative genomic study of the Penicillium genus elucidates a diverse pangenome and 15 lateral gene transfer events.</title>
        <authorList>
            <person name="Petersen C."/>
            <person name="Sorensen T."/>
            <person name="Nielsen M.R."/>
            <person name="Sondergaard T.E."/>
            <person name="Sorensen J.L."/>
            <person name="Fitzpatrick D.A."/>
            <person name="Frisvad J.C."/>
            <person name="Nielsen K.L."/>
        </authorList>
    </citation>
    <scope>NUCLEOTIDE SEQUENCE</scope>
    <source>
        <strain evidence="1">IBT 26290</strain>
    </source>
</reference>
<gene>
    <name evidence="1" type="ORF">N7482_008857</name>
</gene>
<accession>A0A9W9HUN6</accession>
<comment type="caution">
    <text evidence="1">The sequence shown here is derived from an EMBL/GenBank/DDBJ whole genome shotgun (WGS) entry which is preliminary data.</text>
</comment>
<evidence type="ECO:0000313" key="2">
    <source>
        <dbReference type="Proteomes" id="UP001149163"/>
    </source>
</evidence>
<dbReference type="EMBL" id="JAPQKN010000006">
    <property type="protein sequence ID" value="KAJ5157757.1"/>
    <property type="molecule type" value="Genomic_DNA"/>
</dbReference>
<dbReference type="OrthoDB" id="192702at2759"/>
<proteinExistence type="predicted"/>
<organism evidence="1 2">
    <name type="scientific">Penicillium canariense</name>
    <dbReference type="NCBI Taxonomy" id="189055"/>
    <lineage>
        <taxon>Eukaryota</taxon>
        <taxon>Fungi</taxon>
        <taxon>Dikarya</taxon>
        <taxon>Ascomycota</taxon>
        <taxon>Pezizomycotina</taxon>
        <taxon>Eurotiomycetes</taxon>
        <taxon>Eurotiomycetidae</taxon>
        <taxon>Eurotiales</taxon>
        <taxon>Aspergillaceae</taxon>
        <taxon>Penicillium</taxon>
    </lineage>
</organism>
<name>A0A9W9HUN6_9EURO</name>
<dbReference type="AlphaFoldDB" id="A0A9W9HUN6"/>
<dbReference type="RefSeq" id="XP_056540746.1">
    <property type="nucleotide sequence ID" value="XM_056690981.1"/>
</dbReference>
<keyword evidence="2" id="KW-1185">Reference proteome</keyword>
<reference evidence="1" key="1">
    <citation type="submission" date="2022-11" db="EMBL/GenBank/DDBJ databases">
        <authorList>
            <person name="Petersen C."/>
        </authorList>
    </citation>
    <scope>NUCLEOTIDE SEQUENCE</scope>
    <source>
        <strain evidence="1">IBT 26290</strain>
    </source>
</reference>
<protein>
    <submittedName>
        <fullName evidence="1">Uncharacterized protein</fullName>
    </submittedName>
</protein>